<evidence type="ECO:0000313" key="1">
    <source>
        <dbReference type="EMBL" id="CAG8800889.1"/>
    </source>
</evidence>
<evidence type="ECO:0000313" key="2">
    <source>
        <dbReference type="Proteomes" id="UP000789405"/>
    </source>
</evidence>
<gene>
    <name evidence="1" type="ORF">DERYTH_LOCUS23347</name>
</gene>
<comment type="caution">
    <text evidence="1">The sequence shown here is derived from an EMBL/GenBank/DDBJ whole genome shotgun (WGS) entry which is preliminary data.</text>
</comment>
<name>A0A9N9JXQ3_9GLOM</name>
<dbReference type="EMBL" id="CAJVPY010035271">
    <property type="protein sequence ID" value="CAG8800889.1"/>
    <property type="molecule type" value="Genomic_DNA"/>
</dbReference>
<protein>
    <submittedName>
        <fullName evidence="1">17892_t:CDS:1</fullName>
    </submittedName>
</protein>
<dbReference type="AlphaFoldDB" id="A0A9N9JXQ3"/>
<feature type="non-terminal residue" evidence="1">
    <location>
        <position position="74"/>
    </location>
</feature>
<keyword evidence="2" id="KW-1185">Reference proteome</keyword>
<reference evidence="1" key="1">
    <citation type="submission" date="2021-06" db="EMBL/GenBank/DDBJ databases">
        <authorList>
            <person name="Kallberg Y."/>
            <person name="Tangrot J."/>
            <person name="Rosling A."/>
        </authorList>
    </citation>
    <scope>NUCLEOTIDE SEQUENCE</scope>
    <source>
        <strain evidence="1">MA453B</strain>
    </source>
</reference>
<organism evidence="1 2">
    <name type="scientific">Dentiscutata erythropus</name>
    <dbReference type="NCBI Taxonomy" id="1348616"/>
    <lineage>
        <taxon>Eukaryota</taxon>
        <taxon>Fungi</taxon>
        <taxon>Fungi incertae sedis</taxon>
        <taxon>Mucoromycota</taxon>
        <taxon>Glomeromycotina</taxon>
        <taxon>Glomeromycetes</taxon>
        <taxon>Diversisporales</taxon>
        <taxon>Gigasporaceae</taxon>
        <taxon>Dentiscutata</taxon>
    </lineage>
</organism>
<accession>A0A9N9JXQ3</accession>
<dbReference type="Proteomes" id="UP000789405">
    <property type="component" value="Unassembled WGS sequence"/>
</dbReference>
<feature type="non-terminal residue" evidence="1">
    <location>
        <position position="1"/>
    </location>
</feature>
<proteinExistence type="predicted"/>
<sequence>CSRIPYSIEVRGASCVVMPQASLNCKGCLAYGPMVKISVKRLVIFVKEIQRYAHREWSGPVKPARFVAKPCHMQ</sequence>